<dbReference type="RefSeq" id="XP_016215377.1">
    <property type="nucleotide sequence ID" value="XM_016356584.1"/>
</dbReference>
<dbReference type="GO" id="GO:0005737">
    <property type="term" value="C:cytoplasm"/>
    <property type="evidence" value="ECO:0007669"/>
    <property type="project" value="TreeGrafter"/>
</dbReference>
<dbReference type="GO" id="GO:0061630">
    <property type="term" value="F:ubiquitin protein ligase activity"/>
    <property type="evidence" value="ECO:0007669"/>
    <property type="project" value="UniProtKB-UniRule"/>
</dbReference>
<dbReference type="InterPro" id="IPR039164">
    <property type="entry name" value="UBR1-like"/>
</dbReference>
<dbReference type="CDD" id="cd19673">
    <property type="entry name" value="UBR-box_UBR3"/>
    <property type="match status" value="1"/>
</dbReference>
<evidence type="ECO:0000256" key="1">
    <source>
        <dbReference type="ARBA" id="ARBA00000900"/>
    </source>
</evidence>
<keyword evidence="4 10" id="KW-0479">Metal-binding</keyword>
<evidence type="ECO:0000256" key="6">
    <source>
        <dbReference type="ARBA" id="ARBA00022786"/>
    </source>
</evidence>
<dbReference type="InterPro" id="IPR003769">
    <property type="entry name" value="ClpS_core"/>
</dbReference>
<evidence type="ECO:0000256" key="4">
    <source>
        <dbReference type="ARBA" id="ARBA00022723"/>
    </source>
</evidence>
<name>A0A0D2AEY6_9PEZI</name>
<keyword evidence="3 10" id="KW-0808">Transferase</keyword>
<dbReference type="PANTHER" id="PTHR21497">
    <property type="entry name" value="UBIQUITIN LIGASE E3 ALPHA-RELATED"/>
    <property type="match status" value="1"/>
</dbReference>
<dbReference type="HOGENOM" id="CLU_000684_1_0_1"/>
<accession>A0A0D2AEY6</accession>
<proteinExistence type="inferred from homology"/>
<dbReference type="InParanoid" id="A0A0D2AEY6"/>
<reference evidence="13 14" key="1">
    <citation type="submission" date="2015-01" db="EMBL/GenBank/DDBJ databases">
        <title>The Genome Sequence of Ochroconis gallopava CBS43764.</title>
        <authorList>
            <consortium name="The Broad Institute Genomics Platform"/>
            <person name="Cuomo C."/>
            <person name="de Hoog S."/>
            <person name="Gorbushina A."/>
            <person name="Stielow B."/>
            <person name="Teixiera M."/>
            <person name="Abouelleil A."/>
            <person name="Chapman S.B."/>
            <person name="Priest M."/>
            <person name="Young S.K."/>
            <person name="Wortman J."/>
            <person name="Nusbaum C."/>
            <person name="Birren B."/>
        </authorList>
    </citation>
    <scope>NUCLEOTIDE SEQUENCE [LARGE SCALE GENOMIC DNA]</scope>
    <source>
        <strain evidence="13 14">CBS 43764</strain>
    </source>
</reference>
<dbReference type="Gene3D" id="2.10.110.30">
    <property type="match status" value="1"/>
</dbReference>
<dbReference type="GO" id="GO:0000151">
    <property type="term" value="C:ubiquitin ligase complex"/>
    <property type="evidence" value="ECO:0007669"/>
    <property type="project" value="TreeGrafter"/>
</dbReference>
<dbReference type="OrthoDB" id="26387at2759"/>
<comment type="function">
    <text evidence="10">Ubiquitin ligase protein which is a component of the N-end rule pathway. Recognizes and binds to proteins bearing specific N-terminal residues that are destabilizing according to the N-end rule, leading to their ubiquitination and subsequent degradation.</text>
</comment>
<dbReference type="STRING" id="253628.A0A0D2AEY6"/>
<feature type="region of interest" description="Disordered" evidence="11">
    <location>
        <begin position="1274"/>
        <end position="1297"/>
    </location>
</feature>
<evidence type="ECO:0000256" key="7">
    <source>
        <dbReference type="ARBA" id="ARBA00022833"/>
    </source>
</evidence>
<dbReference type="Gene3D" id="3.30.1390.10">
    <property type="match status" value="1"/>
</dbReference>
<dbReference type="EC" id="2.3.2.27" evidence="10"/>
<dbReference type="VEuPathDB" id="FungiDB:PV09_03391"/>
<evidence type="ECO:0000256" key="10">
    <source>
        <dbReference type="RuleBase" id="RU366018"/>
    </source>
</evidence>
<evidence type="ECO:0000256" key="3">
    <source>
        <dbReference type="ARBA" id="ARBA00022679"/>
    </source>
</evidence>
<dbReference type="InterPro" id="IPR014719">
    <property type="entry name" value="Ribosomal_bL12_C/ClpS-like"/>
</dbReference>
<dbReference type="SMART" id="SM00396">
    <property type="entry name" value="ZnF_UBR1"/>
    <property type="match status" value="1"/>
</dbReference>
<evidence type="ECO:0000313" key="13">
    <source>
        <dbReference type="EMBL" id="KIW05508.1"/>
    </source>
</evidence>
<evidence type="ECO:0000256" key="2">
    <source>
        <dbReference type="ARBA" id="ARBA00004906"/>
    </source>
</evidence>
<dbReference type="InterPro" id="IPR003126">
    <property type="entry name" value="Znf_UBR"/>
</dbReference>
<dbReference type="Pfam" id="PF02207">
    <property type="entry name" value="zf-UBR"/>
    <property type="match status" value="1"/>
</dbReference>
<comment type="pathway">
    <text evidence="2 10">Protein modification; protein ubiquitination.</text>
</comment>
<evidence type="ECO:0000259" key="12">
    <source>
        <dbReference type="PROSITE" id="PS51157"/>
    </source>
</evidence>
<evidence type="ECO:0000256" key="8">
    <source>
        <dbReference type="ARBA" id="ARBA00046341"/>
    </source>
</evidence>
<evidence type="ECO:0000256" key="9">
    <source>
        <dbReference type="PROSITE-ProRule" id="PRU00508"/>
    </source>
</evidence>
<feature type="zinc finger region" description="UBR-type" evidence="9">
    <location>
        <begin position="87"/>
        <end position="159"/>
    </location>
</feature>
<dbReference type="PROSITE" id="PS51157">
    <property type="entry name" value="ZF_UBR"/>
    <property type="match status" value="1"/>
</dbReference>
<dbReference type="GO" id="GO:0016567">
    <property type="term" value="P:protein ubiquitination"/>
    <property type="evidence" value="ECO:0007669"/>
    <property type="project" value="UniProtKB-UniRule"/>
</dbReference>
<sequence length="2146" mass="243821">MHLSPQEQELCQLLRDLPKRYNNRYSEQAANFLVQSLFRSLVGSSDAFLNVLFNGEHPPPDLDKRWSLRRAQGAVEGAEYTEAARGHPCGHIFKYGETTYRCRTCSSDDTCVLCARCFEASDHEGHNVFVSLSPGNSGCCDCGDPEAWLRTVECSIHSISSGSRGPSATGKAPDRSLLPPELTESIRMTISRSMDYICDVFSCSPEQLRLPKTEESVREDELKSRLPPKVYGTSSDGELDEEFALVLWNDEKHTVNDVRDQVSRACKMSPHQAFKKAIEVDDVGRCIVVIDKDLDWLLRAAKIIEQPKLTVTIRSARDTFREQMCATIIEWIADIAGCSVGPDHNILRDTICEQFLRPWRVGSEAHHSEIGKDGLDDHEVEDMPDDFFRFHGRYPAQTAARFRRAWGDDADDVDVDREPASEDDEDANAAGDEMDVDSAEWNVSQDMDIDAFDENGPLEASEATLAGYPPPPPPPPHPRRRLPGAALDSDEGESAFIPMTVPKTPKINPMRINTPRPPKYWLEKPDLYRRQKDLPVAEDLERRVRLDYLILWDLRMWKQLRTDLRDVLISTVVTLPHFKRLLGLRFAGVYTVLAELYLIADREPEHSIINLSLQMLTTPSITAEIVERGNFLSNLLAIMYTFLTTRQVGYPSDVNVKATLAFEQGAVTNRRTYHFYMDLKYLLASELVQERIRSEGRYLMQFLDLAKLHQGICPNVRAVGEHVEFENDAWLSASIIVQEIIKLCKLVGDCFVVKSEQDLEDLSRAIRDAARVTIIHSLGAERKRFDASEIRSETRFKILPVFEFEDTSEYPPQHRVVDYIVAQEPVSFHHALHYTLSWLIDRGKAMSREQLINLLTFTAQELRQHPLQLPYSFNTRIPETQPRENLLALFDFPLRVLAWLAQMRAGMWVRNGITLRHQMGAYRGHPRRELSFFRDIFMLQTAMIVLPPAQVLASMIDRFDLMDWVQGNYNLRTGQDEQQKIDVAEDFVHLLIILLSDRIHLLPPAADSDPQITSAKRDIVHTLCFKPLSFSSLCNHIPDKFSDTDQFDQLIQEMTIFRPPEGVSDHGTFALKDEYFEQIDPFLAHFSRNQRDEAENIYKKHMAKKLGKDPADIVYEPKLRKIESGLFKELGNFTKTPLFAQIIYYLLQYTLVADRFAPNVPSTKVEQFLQFILHLTLVAVMEDDGQDMAVTMREASPMVEDDPINGRLDSFCRLALTKQAKHPIGDADTIARLLRRIAADDTFKTCEPKVQVILRHLRHKRPIDWTNWMRRDGFPDERSQNASPVPDPSQDKELKKKQALERQAKVMAQFKQQQNSFMQNQAIDWGDEDFSDLEEEFATPAEEEQKLWAFPSGTCILCQEETNENKLYGTFALINESRILRQTNTKDADWTLEALQTPASLDRSAEDIRPFGVAGNNKIKVKKVTADGRTVEIERQVLAKGFPMRHFTSPGPVASGCGHIMHYSCFEVYVQATQRRQMTAIARNHPERLDHKEFLCPLCKALGNAFLPVIWKNKPITYPGVLQTEDTFENFLQHTVGLQISKLEKGPERPNSDISSVQQRLETLFLDYGKSEMIGSIATGLQDLTKAVVPSSQSSSPTEPRQFTFHNLSVIFSMGADEPIPASALLNSMGSIGPGDSSTAPLAVSPQMAELVKIYRRLRETMTTNNLPSRFRYPKVSQDDLTHTDTLSQALGYSIAASEIAQRGVESEPGSTLLSKISSQTLTHLRVLSETVSSYFAVGALRNQGENVTNKEFSEMYISQLRQLFVGHPEVCSLDDLGMQGNKRRELLLGTAPVLSRDPFIFLTSCATFLQPVLHLDIHHLMRMCYTAEIVRVIISFLLPHARLPAYDPNDAAYQMPESAVSFFKLTEHIFSHIRNVPEGLRADISDADKLHTYVTQIYRLAHVYALPFVRKCIILMHVRYGIEIPLDLVSVAESTELTRLSQALHLPSIDSLAAQALEINMANIVTGWVQHWLLYREGRRNALTPIQLSHPAIFELIGLPKNFDTLQDEAMKRKCPKTGKDQTDPVVCLFCGDIFCSQAVCCKDERDKGGCWQHRQTCSGPVGLFINIRKCMVLLLNGENGSWSYAPYLDKHGETDATLRRHHQLYLHQKRYDKLYREMWLAHGIPSAIARRLEGESNNGGWETL</sequence>
<evidence type="ECO:0000256" key="5">
    <source>
        <dbReference type="ARBA" id="ARBA00022771"/>
    </source>
</evidence>
<dbReference type="CDD" id="cd16482">
    <property type="entry name" value="RING-H2_UBR1-like"/>
    <property type="match status" value="1"/>
</dbReference>
<keyword evidence="14" id="KW-1185">Reference proteome</keyword>
<dbReference type="SUPFAM" id="SSF46785">
    <property type="entry name" value="Winged helix' DNA-binding domain"/>
    <property type="match status" value="1"/>
</dbReference>
<dbReference type="PANTHER" id="PTHR21497:SF24">
    <property type="entry name" value="E3 UBIQUITIN-PROTEIN LIGASE UBR1"/>
    <property type="match status" value="1"/>
</dbReference>
<dbReference type="UniPathway" id="UPA00143"/>
<keyword evidence="7 10" id="KW-0862">Zinc</keyword>
<dbReference type="SUPFAM" id="SSF54736">
    <property type="entry name" value="ClpS-like"/>
    <property type="match status" value="1"/>
</dbReference>
<dbReference type="GO" id="GO:0008270">
    <property type="term" value="F:zinc ion binding"/>
    <property type="evidence" value="ECO:0007669"/>
    <property type="project" value="UniProtKB-UniRule"/>
</dbReference>
<keyword evidence="6 10" id="KW-0833">Ubl conjugation pathway</keyword>
<organism evidence="13 14">
    <name type="scientific">Verruconis gallopava</name>
    <dbReference type="NCBI Taxonomy" id="253628"/>
    <lineage>
        <taxon>Eukaryota</taxon>
        <taxon>Fungi</taxon>
        <taxon>Dikarya</taxon>
        <taxon>Ascomycota</taxon>
        <taxon>Pezizomycotina</taxon>
        <taxon>Dothideomycetes</taxon>
        <taxon>Pleosporomycetidae</taxon>
        <taxon>Venturiales</taxon>
        <taxon>Sympoventuriaceae</taxon>
        <taxon>Verruconis</taxon>
    </lineage>
</organism>
<evidence type="ECO:0000313" key="14">
    <source>
        <dbReference type="Proteomes" id="UP000053259"/>
    </source>
</evidence>
<comment type="catalytic activity">
    <reaction evidence="1 10">
        <text>S-ubiquitinyl-[E2 ubiquitin-conjugating enzyme]-L-cysteine + [acceptor protein]-L-lysine = [E2 ubiquitin-conjugating enzyme]-L-cysteine + N(6)-ubiquitinyl-[acceptor protein]-L-lysine.</text>
        <dbReference type="EC" id="2.3.2.27"/>
    </reaction>
</comment>
<gene>
    <name evidence="13" type="ORF">PV09_03391</name>
</gene>
<feature type="region of interest" description="Disordered" evidence="11">
    <location>
        <begin position="159"/>
        <end position="178"/>
    </location>
</feature>
<dbReference type="InterPro" id="IPR036390">
    <property type="entry name" value="WH_DNA-bd_sf"/>
</dbReference>
<feature type="region of interest" description="Disordered" evidence="11">
    <location>
        <begin position="461"/>
        <end position="487"/>
    </location>
</feature>
<dbReference type="Pfam" id="PF02617">
    <property type="entry name" value="ClpS"/>
    <property type="match status" value="1"/>
</dbReference>
<protein>
    <recommendedName>
        <fullName evidence="10">E3 ubiquitin-protein ligase</fullName>
        <ecNumber evidence="10">2.3.2.27</ecNumber>
    </recommendedName>
</protein>
<feature type="region of interest" description="Disordered" evidence="11">
    <location>
        <begin position="411"/>
        <end position="434"/>
    </location>
</feature>
<evidence type="ECO:0000256" key="11">
    <source>
        <dbReference type="SAM" id="MobiDB-lite"/>
    </source>
</evidence>
<dbReference type="Pfam" id="PF18995">
    <property type="entry name" value="PRT6_C"/>
    <property type="match status" value="1"/>
</dbReference>
<dbReference type="Proteomes" id="UP000053259">
    <property type="component" value="Unassembled WGS sequence"/>
</dbReference>
<dbReference type="FunCoup" id="A0A0D2AEY6">
    <property type="interactions" value="674"/>
</dbReference>
<dbReference type="Pfam" id="PF22960">
    <property type="entry name" value="WHD_UBR1"/>
    <property type="match status" value="1"/>
</dbReference>
<comment type="similarity">
    <text evidence="8 10">Belongs to the E3 ubiquitin-protein ligase UBR1-like family.</text>
</comment>
<dbReference type="InterPro" id="IPR055194">
    <property type="entry name" value="UBR1-like_WH"/>
</dbReference>
<dbReference type="GO" id="GO:0071596">
    <property type="term" value="P:ubiquitin-dependent protein catabolic process via the N-end rule pathway"/>
    <property type="evidence" value="ECO:0007669"/>
    <property type="project" value="UniProtKB-UniRule"/>
</dbReference>
<dbReference type="GeneID" id="27311364"/>
<keyword evidence="5 10" id="KW-0863">Zinc-finger</keyword>
<dbReference type="InterPro" id="IPR044046">
    <property type="entry name" value="E3_ligase_UBR-like_C"/>
</dbReference>
<dbReference type="FunFam" id="2.10.110.30:FF:000001">
    <property type="entry name" value="E3 ubiquitin-protein ligase UBR2 isoform 1"/>
    <property type="match status" value="1"/>
</dbReference>
<feature type="domain" description="UBR-type" evidence="12">
    <location>
        <begin position="87"/>
        <end position="159"/>
    </location>
</feature>
<dbReference type="EMBL" id="KN847537">
    <property type="protein sequence ID" value="KIW05508.1"/>
    <property type="molecule type" value="Genomic_DNA"/>
</dbReference>